<evidence type="ECO:0000313" key="1">
    <source>
        <dbReference type="EMBL" id="EAR90357.2"/>
    </source>
</evidence>
<dbReference type="RefSeq" id="XP_001010602.2">
    <property type="nucleotide sequence ID" value="XM_001010602.2"/>
</dbReference>
<dbReference type="AlphaFoldDB" id="Q22YC8"/>
<dbReference type="Gene3D" id="3.80.10.10">
    <property type="entry name" value="Ribonuclease Inhibitor"/>
    <property type="match status" value="1"/>
</dbReference>
<accession>Q22YC8</accession>
<proteinExistence type="predicted"/>
<organism evidence="1 2">
    <name type="scientific">Tetrahymena thermophila (strain SB210)</name>
    <dbReference type="NCBI Taxonomy" id="312017"/>
    <lineage>
        <taxon>Eukaryota</taxon>
        <taxon>Sar</taxon>
        <taxon>Alveolata</taxon>
        <taxon>Ciliophora</taxon>
        <taxon>Intramacronucleata</taxon>
        <taxon>Oligohymenophorea</taxon>
        <taxon>Hymenostomatida</taxon>
        <taxon>Tetrahymenina</taxon>
        <taxon>Tetrahymenidae</taxon>
        <taxon>Tetrahymena</taxon>
    </lineage>
</organism>
<keyword evidence="2" id="KW-1185">Reference proteome</keyword>
<dbReference type="InParanoid" id="Q22YC8"/>
<reference evidence="2" key="1">
    <citation type="journal article" date="2006" name="PLoS Biol.">
        <title>Macronuclear genome sequence of the ciliate Tetrahymena thermophila, a model eukaryote.</title>
        <authorList>
            <person name="Eisen J.A."/>
            <person name="Coyne R.S."/>
            <person name="Wu M."/>
            <person name="Wu D."/>
            <person name="Thiagarajan M."/>
            <person name="Wortman J.R."/>
            <person name="Badger J.H."/>
            <person name="Ren Q."/>
            <person name="Amedeo P."/>
            <person name="Jones K.M."/>
            <person name="Tallon L.J."/>
            <person name="Delcher A.L."/>
            <person name="Salzberg S.L."/>
            <person name="Silva J.C."/>
            <person name="Haas B.J."/>
            <person name="Majoros W.H."/>
            <person name="Farzad M."/>
            <person name="Carlton J.M."/>
            <person name="Smith R.K. Jr."/>
            <person name="Garg J."/>
            <person name="Pearlman R.E."/>
            <person name="Karrer K.M."/>
            <person name="Sun L."/>
            <person name="Manning G."/>
            <person name="Elde N.C."/>
            <person name="Turkewitz A.P."/>
            <person name="Asai D.J."/>
            <person name="Wilkes D.E."/>
            <person name="Wang Y."/>
            <person name="Cai H."/>
            <person name="Collins K."/>
            <person name="Stewart B.A."/>
            <person name="Lee S.R."/>
            <person name="Wilamowska K."/>
            <person name="Weinberg Z."/>
            <person name="Ruzzo W.L."/>
            <person name="Wloga D."/>
            <person name="Gaertig J."/>
            <person name="Frankel J."/>
            <person name="Tsao C.-C."/>
            <person name="Gorovsky M.A."/>
            <person name="Keeling P.J."/>
            <person name="Waller R.F."/>
            <person name="Patron N.J."/>
            <person name="Cherry J.M."/>
            <person name="Stover N.A."/>
            <person name="Krieger C.J."/>
            <person name="del Toro C."/>
            <person name="Ryder H.F."/>
            <person name="Williamson S.C."/>
            <person name="Barbeau R.A."/>
            <person name="Hamilton E.P."/>
            <person name="Orias E."/>
        </authorList>
    </citation>
    <scope>NUCLEOTIDE SEQUENCE [LARGE SCALE GENOMIC DNA]</scope>
    <source>
        <strain evidence="2">SB210</strain>
    </source>
</reference>
<dbReference type="SUPFAM" id="SSF52047">
    <property type="entry name" value="RNI-like"/>
    <property type="match status" value="1"/>
</dbReference>
<dbReference type="GeneID" id="7834252"/>
<dbReference type="EMBL" id="GG662800">
    <property type="protein sequence ID" value="EAR90357.2"/>
    <property type="molecule type" value="Genomic_DNA"/>
</dbReference>
<gene>
    <name evidence="1" type="ORF">TTHERM_00612580</name>
</gene>
<dbReference type="InterPro" id="IPR032675">
    <property type="entry name" value="LRR_dom_sf"/>
</dbReference>
<evidence type="ECO:0000313" key="2">
    <source>
        <dbReference type="Proteomes" id="UP000009168"/>
    </source>
</evidence>
<evidence type="ECO:0008006" key="3">
    <source>
        <dbReference type="Google" id="ProtNLM"/>
    </source>
</evidence>
<protein>
    <recommendedName>
        <fullName evidence="3">Kinase domain protein</fullName>
    </recommendedName>
</protein>
<dbReference type="KEGG" id="tet:TTHERM_00612580"/>
<dbReference type="HOGENOM" id="CLU_1328721_0_0_1"/>
<sequence>MTNRFVSYQFHLNVVGESKIKSEIGNQQFNEQIKQNKIIKDSELNLLNTKSIQSSPNQIQNIINNQSNDNYDEIDENIYQGIKSMTEYEKNLFDDLNVSELGQTLAKCTNLQNLILNLSDNKISAIGASNLGSSIANCTNLQNLKLYLNNNEIGTIGASGLVSALAKFTNLSELTLNLEQKQFIGFRS</sequence>
<dbReference type="Proteomes" id="UP000009168">
    <property type="component" value="Unassembled WGS sequence"/>
</dbReference>
<name>Q22YC8_TETTS</name>